<feature type="region of interest" description="Disordered" evidence="1">
    <location>
        <begin position="1"/>
        <end position="33"/>
    </location>
</feature>
<gene>
    <name evidence="4" type="ORF">AN1_LOCUS14038</name>
    <name evidence="3" type="ORF">C24_LOCUS13881</name>
</gene>
<evidence type="ECO:0000313" key="3">
    <source>
        <dbReference type="EMBL" id="CAA0383673.1"/>
    </source>
</evidence>
<dbReference type="EMBL" id="CACRSJ010000106">
    <property type="protein sequence ID" value="VYS58593.1"/>
    <property type="molecule type" value="Genomic_DNA"/>
</dbReference>
<evidence type="ECO:0000256" key="2">
    <source>
        <dbReference type="SAM" id="Phobius"/>
    </source>
</evidence>
<accession>A0A5S9XFV8</accession>
<evidence type="ECO:0000313" key="4">
    <source>
        <dbReference type="EMBL" id="VYS58593.1"/>
    </source>
</evidence>
<dbReference type="Proteomes" id="UP000426265">
    <property type="component" value="Unassembled WGS sequence"/>
</dbReference>
<proteinExistence type="predicted"/>
<feature type="transmembrane region" description="Helical" evidence="2">
    <location>
        <begin position="41"/>
        <end position="60"/>
    </location>
</feature>
<evidence type="ECO:0000256" key="1">
    <source>
        <dbReference type="SAM" id="MobiDB-lite"/>
    </source>
</evidence>
<accession>A0A654FAN5</accession>
<sequence>MRKRQKKLNGQKDKRIGSITCGGPTRRSYHRRRRDRNHRPLLLSLSHLWVQILFIDVHIMEFPI</sequence>
<evidence type="ECO:0000313" key="6">
    <source>
        <dbReference type="Proteomes" id="UP000434276"/>
    </source>
</evidence>
<keyword evidence="2" id="KW-0472">Membrane</keyword>
<keyword evidence="2" id="KW-0812">Transmembrane</keyword>
<dbReference type="Proteomes" id="UP000434276">
    <property type="component" value="Unassembled WGS sequence"/>
</dbReference>
<protein>
    <recommendedName>
        <fullName evidence="7">Transmembrane protein</fullName>
    </recommendedName>
</protein>
<evidence type="ECO:0000313" key="5">
    <source>
        <dbReference type="Proteomes" id="UP000426265"/>
    </source>
</evidence>
<evidence type="ECO:0008006" key="7">
    <source>
        <dbReference type="Google" id="ProtNLM"/>
    </source>
</evidence>
<dbReference type="AlphaFoldDB" id="A0A5S9XFV8"/>
<reference evidence="3 6" key="1">
    <citation type="submission" date="2019-12" db="EMBL/GenBank/DDBJ databases">
        <authorList>
            <person name="Jiao W.-B."/>
            <person name="Schneeberger K."/>
        </authorList>
    </citation>
    <scope>NUCLEOTIDE SEQUENCE [LARGE SCALE GENOMIC DNA]</scope>
    <source>
        <strain evidence="5">cv. An-1</strain>
        <strain evidence="6">cv. C24</strain>
    </source>
</reference>
<dbReference type="EMBL" id="CACSHJ010000089">
    <property type="protein sequence ID" value="CAA0383673.1"/>
    <property type="molecule type" value="Genomic_DNA"/>
</dbReference>
<organism evidence="3 6">
    <name type="scientific">Arabidopsis thaliana</name>
    <name type="common">Mouse-ear cress</name>
    <dbReference type="NCBI Taxonomy" id="3702"/>
    <lineage>
        <taxon>Eukaryota</taxon>
        <taxon>Viridiplantae</taxon>
        <taxon>Streptophyta</taxon>
        <taxon>Embryophyta</taxon>
        <taxon>Tracheophyta</taxon>
        <taxon>Spermatophyta</taxon>
        <taxon>Magnoliopsida</taxon>
        <taxon>eudicotyledons</taxon>
        <taxon>Gunneridae</taxon>
        <taxon>Pentapetalae</taxon>
        <taxon>rosids</taxon>
        <taxon>malvids</taxon>
        <taxon>Brassicales</taxon>
        <taxon>Brassicaceae</taxon>
        <taxon>Camelineae</taxon>
        <taxon>Arabidopsis</taxon>
    </lineage>
</organism>
<keyword evidence="2" id="KW-1133">Transmembrane helix</keyword>
<name>A0A5S9XFV8_ARATH</name>